<organism evidence="1">
    <name type="scientific">Ectopseudomonas mendocina (strain ymp)</name>
    <name type="common">Pseudomonas mendocina</name>
    <dbReference type="NCBI Taxonomy" id="399739"/>
    <lineage>
        <taxon>Bacteria</taxon>
        <taxon>Pseudomonadati</taxon>
        <taxon>Pseudomonadota</taxon>
        <taxon>Gammaproteobacteria</taxon>
        <taxon>Pseudomonadales</taxon>
        <taxon>Pseudomonadaceae</taxon>
        <taxon>Ectopseudomonas</taxon>
    </lineage>
</organism>
<dbReference type="HOGENOM" id="CLU_159331_0_0_6"/>
<dbReference type="eggNOG" id="ENOG502ZJZ6">
    <property type="taxonomic scope" value="Bacteria"/>
</dbReference>
<dbReference type="KEGG" id="pmy:Pmen_3979"/>
<evidence type="ECO:0000313" key="1">
    <source>
        <dbReference type="EMBL" id="ABP86726.1"/>
    </source>
</evidence>
<proteinExistence type="predicted"/>
<gene>
    <name evidence="1" type="ordered locus">Pmen_3979</name>
</gene>
<name>A4XZG0_ECTM1</name>
<reference evidence="1" key="1">
    <citation type="submission" date="2007-04" db="EMBL/GenBank/DDBJ databases">
        <title>Complete sequence of Pseudomonas mendocina ymp.</title>
        <authorList>
            <consortium name="US DOE Joint Genome Institute"/>
            <person name="Copeland A."/>
            <person name="Lucas S."/>
            <person name="Lapidus A."/>
            <person name="Barry K."/>
            <person name="Glavina del Rio T."/>
            <person name="Dalin E."/>
            <person name="Tice H."/>
            <person name="Pitluck S."/>
            <person name="Kiss H."/>
            <person name="Brettin T."/>
            <person name="Detter J.C."/>
            <person name="Bruce D."/>
            <person name="Han C."/>
            <person name="Schmutz J."/>
            <person name="Larimer F."/>
            <person name="Land M."/>
            <person name="Hauser L."/>
            <person name="Kyrpides N."/>
            <person name="Mikhailova N."/>
            <person name="Hersman L."/>
            <person name="Dubois J."/>
            <person name="Maurice P."/>
            <person name="Richardson P."/>
        </authorList>
    </citation>
    <scope>NUCLEOTIDE SEQUENCE [LARGE SCALE GENOMIC DNA]</scope>
    <source>
        <strain evidence="1">Ymp</strain>
    </source>
</reference>
<accession>A4XZG0</accession>
<protein>
    <submittedName>
        <fullName evidence="1">Uncharacterized protein</fullName>
    </submittedName>
</protein>
<dbReference type="OrthoDB" id="6448349at2"/>
<dbReference type="STRING" id="399739.Pmen_3979"/>
<dbReference type="EMBL" id="CP000680">
    <property type="protein sequence ID" value="ABP86726.1"/>
    <property type="molecule type" value="Genomic_DNA"/>
</dbReference>
<dbReference type="AlphaFoldDB" id="A4XZG0"/>
<sequence>MSAEGFEVDFDWDKAMAFDEDDCLSLNPFEGDFGDGRDRCLKDRFVTAGKDHVAICHDCGGDIAKGERHRSRVDIADGEFFTFRWCRVCCAAHAMSWLDNGSWMESRCELGRVRREGVTIGSFGVRAGHD</sequence>